<dbReference type="Pfam" id="PF13409">
    <property type="entry name" value="GST_N_2"/>
    <property type="match status" value="1"/>
</dbReference>
<dbReference type="SUPFAM" id="SSF52833">
    <property type="entry name" value="Thioredoxin-like"/>
    <property type="match status" value="1"/>
</dbReference>
<dbReference type="eggNOG" id="COG0625">
    <property type="taxonomic scope" value="Bacteria"/>
</dbReference>
<evidence type="ECO:0000313" key="3">
    <source>
        <dbReference type="EMBL" id="REG55557.1"/>
    </source>
</evidence>
<dbReference type="EMBL" id="QTUJ01000004">
    <property type="protein sequence ID" value="REF67919.1"/>
    <property type="molecule type" value="Genomic_DNA"/>
</dbReference>
<dbReference type="Proteomes" id="UP000256794">
    <property type="component" value="Unassembled WGS sequence"/>
</dbReference>
<name>A0A099FKP5_PARVE</name>
<comment type="caution">
    <text evidence="2">The sequence shown here is derived from an EMBL/GenBank/DDBJ whole genome shotgun (WGS) entry which is preliminary data.</text>
</comment>
<protein>
    <submittedName>
        <fullName evidence="2">GST-like protein</fullName>
    </submittedName>
</protein>
<dbReference type="InterPro" id="IPR036249">
    <property type="entry name" value="Thioredoxin-like_sf"/>
</dbReference>
<dbReference type="PROSITE" id="PS50404">
    <property type="entry name" value="GST_NTER"/>
    <property type="match status" value="1"/>
</dbReference>
<accession>A0A099FKP5</accession>
<dbReference type="InterPro" id="IPR036282">
    <property type="entry name" value="Glutathione-S-Trfase_C_sf"/>
</dbReference>
<evidence type="ECO:0000313" key="4">
    <source>
        <dbReference type="Proteomes" id="UP000256794"/>
    </source>
</evidence>
<dbReference type="PANTHER" id="PTHR44051:SF8">
    <property type="entry name" value="GLUTATHIONE S-TRANSFERASE GSTA"/>
    <property type="match status" value="1"/>
</dbReference>
<dbReference type="PANTHER" id="PTHR44051">
    <property type="entry name" value="GLUTATHIONE S-TRANSFERASE-RELATED"/>
    <property type="match status" value="1"/>
</dbReference>
<organism evidence="2 5">
    <name type="scientific">Paracoccus versutus</name>
    <name type="common">Thiobacillus versutus</name>
    <dbReference type="NCBI Taxonomy" id="34007"/>
    <lineage>
        <taxon>Bacteria</taxon>
        <taxon>Pseudomonadati</taxon>
        <taxon>Pseudomonadota</taxon>
        <taxon>Alphaproteobacteria</taxon>
        <taxon>Rhodobacterales</taxon>
        <taxon>Paracoccaceae</taxon>
        <taxon>Paracoccus</taxon>
    </lineage>
</organism>
<dbReference type="CDD" id="cd03057">
    <property type="entry name" value="GST_N_Beta"/>
    <property type="match status" value="1"/>
</dbReference>
<dbReference type="OrthoDB" id="7583243at2"/>
<dbReference type="Gene3D" id="3.40.30.10">
    <property type="entry name" value="Glutaredoxin"/>
    <property type="match status" value="1"/>
</dbReference>
<dbReference type="EMBL" id="QUMX01000003">
    <property type="protein sequence ID" value="REG55557.1"/>
    <property type="molecule type" value="Genomic_DNA"/>
</dbReference>
<dbReference type="RefSeq" id="WP_036753557.1">
    <property type="nucleotide sequence ID" value="NZ_CP035284.1"/>
</dbReference>
<dbReference type="SUPFAM" id="SSF47616">
    <property type="entry name" value="GST C-terminal domain-like"/>
    <property type="match status" value="1"/>
</dbReference>
<dbReference type="Proteomes" id="UP000256941">
    <property type="component" value="Unassembled WGS sequence"/>
</dbReference>
<evidence type="ECO:0000259" key="1">
    <source>
        <dbReference type="PROSITE" id="PS50404"/>
    </source>
</evidence>
<dbReference type="InterPro" id="IPR004045">
    <property type="entry name" value="Glutathione_S-Trfase_N"/>
</dbReference>
<dbReference type="Gene3D" id="1.20.1050.10">
    <property type="match status" value="1"/>
</dbReference>
<evidence type="ECO:0000313" key="2">
    <source>
        <dbReference type="EMBL" id="REF67919.1"/>
    </source>
</evidence>
<reference evidence="4 5" key="1">
    <citation type="submission" date="2018-08" db="EMBL/GenBank/DDBJ databases">
        <title>Genomic Encyclopedia of Archaeal and Bacterial Type Strains, Phase II (KMG-II): from individual species to whole genera.</title>
        <authorList>
            <person name="Goeker M."/>
        </authorList>
    </citation>
    <scope>NUCLEOTIDE SEQUENCE [LARGE SCALE GENOMIC DNA]</scope>
    <source>
        <strain evidence="2 5">DSM 17099</strain>
        <strain evidence="3 4">DSM 582</strain>
    </source>
</reference>
<accession>A0A3D9XLY6</accession>
<dbReference type="AlphaFoldDB" id="A0A099FKP5"/>
<keyword evidence="4" id="KW-1185">Reference proteome</keyword>
<evidence type="ECO:0000313" key="5">
    <source>
        <dbReference type="Proteomes" id="UP000256941"/>
    </source>
</evidence>
<proteinExistence type="predicted"/>
<gene>
    <name evidence="3" type="ORF">ATH84_1003262</name>
    <name evidence="2" type="ORF">BDD41_4952</name>
</gene>
<sequence length="209" mass="23353">MSRMQLYRRNGWGSAIVEAQLAHYGLKAEGIEVADLFLDPAARRELMRISPAGQIPVLILPDGRVMSESAAITLHLADMTERDDLVPEAGAAERPRFLRWLIFLVAQVYPCFTFGDDPARFLTDPAAQKELGEATTARLQELWTAVEGVVGAPWFLGERFSALDIYLAAMTNWKPGPEWFERHAPKVWSIARATAAREDLAPVMQRNFG</sequence>
<feature type="domain" description="GST N-terminal" evidence="1">
    <location>
        <begin position="2"/>
        <end position="84"/>
    </location>
</feature>